<dbReference type="InterPro" id="IPR005064">
    <property type="entry name" value="BUG"/>
</dbReference>
<feature type="signal peptide" evidence="2">
    <location>
        <begin position="1"/>
        <end position="20"/>
    </location>
</feature>
<name>A0ABT8A137_9PROT</name>
<dbReference type="InterPro" id="IPR042100">
    <property type="entry name" value="Bug_dom1"/>
</dbReference>
<sequence length="319" mass="33065">MKPLIGVLLGTMLLAGPALAQPADRPLRIVAGFAPGGTSDIVARVVADGVAAALGQRPVVENRTGANGFIAAEAVVRGPTDGSTVLQCPMGSMTISPEVPGMHIPIDVGRDLVPVANVARSSYAVVTGARGPHRSLEALMAAARSRPGGLSYGSAGIGTAQHLSAERLKRMAGLDIVHVPYRGAAPAALDLIAGRIDLLITNLGDVIRQVQGGELRLLALADEAGWPDFPDAPRLPRIVPGLEVIGWFGICGPRGMPEEAVARWAGAIRASLQDPVVQKRLLDNGLAPGFEDPAAFGATITRDRQAWGEAIRAANVRAE</sequence>
<dbReference type="PANTHER" id="PTHR42928:SF5">
    <property type="entry name" value="BLR1237 PROTEIN"/>
    <property type="match status" value="1"/>
</dbReference>
<dbReference type="Gene3D" id="3.40.190.10">
    <property type="entry name" value="Periplasmic binding protein-like II"/>
    <property type="match status" value="1"/>
</dbReference>
<dbReference type="SUPFAM" id="SSF53850">
    <property type="entry name" value="Periplasmic binding protein-like II"/>
    <property type="match status" value="1"/>
</dbReference>
<dbReference type="Proteomes" id="UP001529369">
    <property type="component" value="Unassembled WGS sequence"/>
</dbReference>
<dbReference type="PIRSF" id="PIRSF017082">
    <property type="entry name" value="YflP"/>
    <property type="match status" value="1"/>
</dbReference>
<keyword evidence="4" id="KW-1185">Reference proteome</keyword>
<proteinExistence type="inferred from homology"/>
<dbReference type="EMBL" id="JAUFPN010000033">
    <property type="protein sequence ID" value="MDN3563411.1"/>
    <property type="molecule type" value="Genomic_DNA"/>
</dbReference>
<evidence type="ECO:0000256" key="1">
    <source>
        <dbReference type="ARBA" id="ARBA00006987"/>
    </source>
</evidence>
<dbReference type="CDD" id="cd07012">
    <property type="entry name" value="PBP2_Bug_TTT"/>
    <property type="match status" value="1"/>
</dbReference>
<evidence type="ECO:0000256" key="2">
    <source>
        <dbReference type="SAM" id="SignalP"/>
    </source>
</evidence>
<dbReference type="Gene3D" id="3.40.190.150">
    <property type="entry name" value="Bordetella uptake gene, domain 1"/>
    <property type="match status" value="1"/>
</dbReference>
<dbReference type="RefSeq" id="WP_290315153.1">
    <property type="nucleotide sequence ID" value="NZ_JAUFPN010000033.1"/>
</dbReference>
<gene>
    <name evidence="3" type="ORF">QWZ14_03365</name>
</gene>
<feature type="chain" id="PRO_5047020777" evidence="2">
    <location>
        <begin position="21"/>
        <end position="319"/>
    </location>
</feature>
<dbReference type="Pfam" id="PF03401">
    <property type="entry name" value="TctC"/>
    <property type="match status" value="1"/>
</dbReference>
<comment type="caution">
    <text evidence="3">The sequence shown here is derived from an EMBL/GenBank/DDBJ whole genome shotgun (WGS) entry which is preliminary data.</text>
</comment>
<protein>
    <submittedName>
        <fullName evidence="3">Tripartite tricarboxylate transporter substrate binding protein</fullName>
    </submittedName>
</protein>
<accession>A0ABT8A137</accession>
<keyword evidence="2" id="KW-0732">Signal</keyword>
<organism evidence="3 4">
    <name type="scientific">Paeniroseomonas aquatica</name>
    <dbReference type="NCBI Taxonomy" id="373043"/>
    <lineage>
        <taxon>Bacteria</taxon>
        <taxon>Pseudomonadati</taxon>
        <taxon>Pseudomonadota</taxon>
        <taxon>Alphaproteobacteria</taxon>
        <taxon>Acetobacterales</taxon>
        <taxon>Acetobacteraceae</taxon>
        <taxon>Paeniroseomonas</taxon>
    </lineage>
</organism>
<evidence type="ECO:0000313" key="3">
    <source>
        <dbReference type="EMBL" id="MDN3563411.1"/>
    </source>
</evidence>
<comment type="similarity">
    <text evidence="1">Belongs to the UPF0065 (bug) family.</text>
</comment>
<dbReference type="PANTHER" id="PTHR42928">
    <property type="entry name" value="TRICARBOXYLATE-BINDING PROTEIN"/>
    <property type="match status" value="1"/>
</dbReference>
<evidence type="ECO:0000313" key="4">
    <source>
        <dbReference type="Proteomes" id="UP001529369"/>
    </source>
</evidence>
<reference evidence="4" key="1">
    <citation type="journal article" date="2019" name="Int. J. Syst. Evol. Microbiol.">
        <title>The Global Catalogue of Microorganisms (GCM) 10K type strain sequencing project: providing services to taxonomists for standard genome sequencing and annotation.</title>
        <authorList>
            <consortium name="The Broad Institute Genomics Platform"/>
            <consortium name="The Broad Institute Genome Sequencing Center for Infectious Disease"/>
            <person name="Wu L."/>
            <person name="Ma J."/>
        </authorList>
    </citation>
    <scope>NUCLEOTIDE SEQUENCE [LARGE SCALE GENOMIC DNA]</scope>
    <source>
        <strain evidence="4">CECT 7131</strain>
    </source>
</reference>